<dbReference type="EMBL" id="RFLX01000052">
    <property type="protein sequence ID" value="RMI15525.1"/>
    <property type="molecule type" value="Genomic_DNA"/>
</dbReference>
<proteinExistence type="predicted"/>
<reference evidence="3 6" key="1">
    <citation type="submission" date="2018-09" db="EMBL/GenBank/DDBJ databases">
        <title>Roseomonas sp. nov., isolated from feces of Tibetan antelopes in the Qinghai-Tibet plateau, China.</title>
        <authorList>
            <person name="Tian Z."/>
        </authorList>
    </citation>
    <scope>NUCLEOTIDE SEQUENCE [LARGE SCALE GENOMIC DNA]</scope>
    <source>
        <strain evidence="4 5">Z23</strain>
        <strain evidence="3 6">Z24</strain>
    </source>
</reference>
<feature type="region of interest" description="Disordered" evidence="1">
    <location>
        <begin position="97"/>
        <end position="118"/>
    </location>
</feature>
<dbReference type="InterPro" id="IPR047650">
    <property type="entry name" value="Transpos_IS110"/>
</dbReference>
<evidence type="ECO:0000313" key="5">
    <source>
        <dbReference type="Proteomes" id="UP000274097"/>
    </source>
</evidence>
<evidence type="ECO:0000259" key="2">
    <source>
        <dbReference type="Pfam" id="PF02371"/>
    </source>
</evidence>
<evidence type="ECO:0000313" key="3">
    <source>
        <dbReference type="EMBL" id="RKK03031.1"/>
    </source>
</evidence>
<name>A0A3A9JC33_9PROT</name>
<evidence type="ECO:0000313" key="4">
    <source>
        <dbReference type="EMBL" id="RMI15525.1"/>
    </source>
</evidence>
<feature type="domain" description="Transposase IS116/IS110/IS902 C-terminal" evidence="2">
    <location>
        <begin position="47"/>
        <end position="97"/>
    </location>
</feature>
<dbReference type="Pfam" id="PF02371">
    <property type="entry name" value="Transposase_20"/>
    <property type="match status" value="1"/>
</dbReference>
<evidence type="ECO:0000313" key="6">
    <source>
        <dbReference type="Proteomes" id="UP000278036"/>
    </source>
</evidence>
<protein>
    <submittedName>
        <fullName evidence="3">IS110 family transposase</fullName>
    </submittedName>
</protein>
<dbReference type="PANTHER" id="PTHR33055:SF3">
    <property type="entry name" value="PUTATIVE TRANSPOSASE FOR IS117-RELATED"/>
    <property type="match status" value="1"/>
</dbReference>
<feature type="compositionally biased region" description="Basic and acidic residues" evidence="1">
    <location>
        <begin position="109"/>
        <end position="118"/>
    </location>
</feature>
<dbReference type="PANTHER" id="PTHR33055">
    <property type="entry name" value="TRANSPOSASE FOR INSERTION SEQUENCE ELEMENT IS1111A"/>
    <property type="match status" value="1"/>
</dbReference>
<dbReference type="Proteomes" id="UP000274097">
    <property type="component" value="Unassembled WGS sequence"/>
</dbReference>
<gene>
    <name evidence="3" type="ORF">D6Z83_16660</name>
    <name evidence="4" type="ORF">EBE87_25410</name>
</gene>
<accession>A0A3A9JC33</accession>
<keyword evidence="5" id="KW-1185">Reference proteome</keyword>
<sequence>MSWSGWGGSDALPLIIGPLLEARAMIIRQTLALDRQSISTAQQASVCRLLMTIPGVGAHTALSFKACVDDPARFRRSRTVGAHFGLTPRQYSSGEVSIAGWPAPQDASGQHRREEPLG</sequence>
<dbReference type="EMBL" id="RAQU01000109">
    <property type="protein sequence ID" value="RKK03031.1"/>
    <property type="molecule type" value="Genomic_DNA"/>
</dbReference>
<dbReference type="GO" id="GO:0003677">
    <property type="term" value="F:DNA binding"/>
    <property type="evidence" value="ECO:0007669"/>
    <property type="project" value="InterPro"/>
</dbReference>
<dbReference type="Proteomes" id="UP000278036">
    <property type="component" value="Unassembled WGS sequence"/>
</dbReference>
<organism evidence="3 6">
    <name type="scientific">Teichococcus wenyumeiae</name>
    <dbReference type="NCBI Taxonomy" id="2478470"/>
    <lineage>
        <taxon>Bacteria</taxon>
        <taxon>Pseudomonadati</taxon>
        <taxon>Pseudomonadota</taxon>
        <taxon>Alphaproteobacteria</taxon>
        <taxon>Acetobacterales</taxon>
        <taxon>Roseomonadaceae</taxon>
        <taxon>Roseomonas</taxon>
    </lineage>
</organism>
<dbReference type="GO" id="GO:0004803">
    <property type="term" value="F:transposase activity"/>
    <property type="evidence" value="ECO:0007669"/>
    <property type="project" value="InterPro"/>
</dbReference>
<dbReference type="GO" id="GO:0006313">
    <property type="term" value="P:DNA transposition"/>
    <property type="evidence" value="ECO:0007669"/>
    <property type="project" value="InterPro"/>
</dbReference>
<comment type="caution">
    <text evidence="3">The sequence shown here is derived from an EMBL/GenBank/DDBJ whole genome shotgun (WGS) entry which is preliminary data.</text>
</comment>
<evidence type="ECO:0000256" key="1">
    <source>
        <dbReference type="SAM" id="MobiDB-lite"/>
    </source>
</evidence>
<dbReference type="InParanoid" id="A0A3A9JC33"/>
<dbReference type="InterPro" id="IPR003346">
    <property type="entry name" value="Transposase_20"/>
</dbReference>
<dbReference type="AlphaFoldDB" id="A0A3A9JC33"/>